<evidence type="ECO:0000256" key="7">
    <source>
        <dbReference type="ARBA" id="ARBA00022842"/>
    </source>
</evidence>
<dbReference type="STRING" id="670154.SAMN04488002_3746"/>
<evidence type="ECO:0000256" key="2">
    <source>
        <dbReference type="ARBA" id="ARBA00022679"/>
    </source>
</evidence>
<evidence type="ECO:0000313" key="11">
    <source>
        <dbReference type="Proteomes" id="UP000199658"/>
    </source>
</evidence>
<dbReference type="RefSeq" id="WP_090220672.1">
    <property type="nucleotide sequence ID" value="NZ_FOYO01000003.1"/>
</dbReference>
<dbReference type="GO" id="GO:0006085">
    <property type="term" value="P:acetyl-CoA biosynthetic process"/>
    <property type="evidence" value="ECO:0007669"/>
    <property type="project" value="UniProtKB-UniRule"/>
</dbReference>
<dbReference type="SUPFAM" id="SSF53067">
    <property type="entry name" value="Actin-like ATPase domain"/>
    <property type="match status" value="2"/>
</dbReference>
<comment type="function">
    <text evidence="8">Catalyzes the formation of acetyl phosphate from acetate and ATP. Can also catalyze the reverse reaction.</text>
</comment>
<evidence type="ECO:0000256" key="1">
    <source>
        <dbReference type="ARBA" id="ARBA00022490"/>
    </source>
</evidence>
<dbReference type="GO" id="GO:0006083">
    <property type="term" value="P:acetate metabolic process"/>
    <property type="evidence" value="ECO:0007669"/>
    <property type="project" value="TreeGrafter"/>
</dbReference>
<dbReference type="OrthoDB" id="9802453at2"/>
<protein>
    <recommendedName>
        <fullName evidence="8">Acetate kinase</fullName>
        <ecNumber evidence="8">2.7.2.1</ecNumber>
    </recommendedName>
    <alternativeName>
        <fullName evidence="8">Acetokinase</fullName>
    </alternativeName>
</protein>
<comment type="caution">
    <text evidence="8">Lacks conserved residue(s) required for the propagation of feature annotation.</text>
</comment>
<feature type="binding site" evidence="8">
    <location>
        <position position="87"/>
    </location>
    <ligand>
        <name>substrate</name>
    </ligand>
</feature>
<feature type="binding site" evidence="8">
    <location>
        <begin position="202"/>
        <end position="206"/>
    </location>
    <ligand>
        <name>ATP</name>
        <dbReference type="ChEBI" id="CHEBI:30616"/>
    </ligand>
</feature>
<name>A0A1I6IEH8_9RHOB</name>
<organism evidence="10 11">
    <name type="scientific">Litoreibacter janthinus</name>
    <dbReference type="NCBI Taxonomy" id="670154"/>
    <lineage>
        <taxon>Bacteria</taxon>
        <taxon>Pseudomonadati</taxon>
        <taxon>Pseudomonadota</taxon>
        <taxon>Alphaproteobacteria</taxon>
        <taxon>Rhodobacterales</taxon>
        <taxon>Roseobacteraceae</taxon>
        <taxon>Litoreibacter</taxon>
    </lineage>
</organism>
<keyword evidence="11" id="KW-1185">Reference proteome</keyword>
<keyword evidence="4 8" id="KW-0547">Nucleotide-binding</keyword>
<dbReference type="GO" id="GO:0008776">
    <property type="term" value="F:acetate kinase activity"/>
    <property type="evidence" value="ECO:0007669"/>
    <property type="project" value="UniProtKB-UniRule"/>
</dbReference>
<keyword evidence="6 8" id="KW-0067">ATP-binding</keyword>
<keyword evidence="1 8" id="KW-0963">Cytoplasm</keyword>
<dbReference type="PANTHER" id="PTHR21060">
    <property type="entry name" value="ACETATE KINASE"/>
    <property type="match status" value="1"/>
</dbReference>
<dbReference type="PIRSF" id="PIRSF000722">
    <property type="entry name" value="Acetate_prop_kin"/>
    <property type="match status" value="1"/>
</dbReference>
<dbReference type="EMBL" id="FOYO01000003">
    <property type="protein sequence ID" value="SFR65096.1"/>
    <property type="molecule type" value="Genomic_DNA"/>
</dbReference>
<evidence type="ECO:0000256" key="8">
    <source>
        <dbReference type="HAMAP-Rule" id="MF_00020"/>
    </source>
</evidence>
<dbReference type="AlphaFoldDB" id="A0A1I6IEH8"/>
<dbReference type="UniPathway" id="UPA00340">
    <property type="reaction ID" value="UER00458"/>
</dbReference>
<feature type="active site" description="Proton donor/acceptor" evidence="8">
    <location>
        <position position="144"/>
    </location>
</feature>
<evidence type="ECO:0000256" key="3">
    <source>
        <dbReference type="ARBA" id="ARBA00022723"/>
    </source>
</evidence>
<reference evidence="11" key="1">
    <citation type="submission" date="2016-10" db="EMBL/GenBank/DDBJ databases">
        <authorList>
            <person name="Varghese N."/>
            <person name="Submissions S."/>
        </authorList>
    </citation>
    <scope>NUCLEOTIDE SEQUENCE [LARGE SCALE GENOMIC DNA]</scope>
    <source>
        <strain evidence="11">DSM 26921</strain>
    </source>
</reference>
<evidence type="ECO:0000256" key="9">
    <source>
        <dbReference type="RuleBase" id="RU003835"/>
    </source>
</evidence>
<comment type="pathway">
    <text evidence="8">Metabolic intermediate biosynthesis; acetyl-CoA biosynthesis; acetyl-CoA from acetate: step 1/2.</text>
</comment>
<keyword evidence="3 8" id="KW-0479">Metal-binding</keyword>
<dbReference type="EC" id="2.7.2.1" evidence="8"/>
<dbReference type="InterPro" id="IPR043129">
    <property type="entry name" value="ATPase_NBD"/>
</dbReference>
<evidence type="ECO:0000256" key="5">
    <source>
        <dbReference type="ARBA" id="ARBA00022777"/>
    </source>
</evidence>
<dbReference type="HAMAP" id="MF_00020">
    <property type="entry name" value="Acetate_kinase"/>
    <property type="match status" value="1"/>
</dbReference>
<feature type="binding site" evidence="8">
    <location>
        <position position="373"/>
    </location>
    <ligand>
        <name>Mg(2+)</name>
        <dbReference type="ChEBI" id="CHEBI:18420"/>
    </ligand>
</feature>
<evidence type="ECO:0000313" key="10">
    <source>
        <dbReference type="EMBL" id="SFR65096.1"/>
    </source>
</evidence>
<comment type="cofactor">
    <cofactor evidence="8">
        <name>Mg(2+)</name>
        <dbReference type="ChEBI" id="CHEBI:18420"/>
    </cofactor>
    <cofactor evidence="8">
        <name>Mn(2+)</name>
        <dbReference type="ChEBI" id="CHEBI:29035"/>
    </cofactor>
    <text evidence="8">Mg(2+). Can also accept Mn(2+).</text>
</comment>
<dbReference type="Pfam" id="PF00871">
    <property type="entry name" value="Acetate_kinase"/>
    <property type="match status" value="1"/>
</dbReference>
<feature type="binding site" evidence="8">
    <location>
        <position position="16"/>
    </location>
    <ligand>
        <name>ATP</name>
        <dbReference type="ChEBI" id="CHEBI:30616"/>
    </ligand>
</feature>
<comment type="catalytic activity">
    <reaction evidence="8">
        <text>acetate + ATP = acetyl phosphate + ADP</text>
        <dbReference type="Rhea" id="RHEA:11352"/>
        <dbReference type="ChEBI" id="CHEBI:22191"/>
        <dbReference type="ChEBI" id="CHEBI:30089"/>
        <dbReference type="ChEBI" id="CHEBI:30616"/>
        <dbReference type="ChEBI" id="CHEBI:456216"/>
        <dbReference type="EC" id="2.7.2.1"/>
    </reaction>
</comment>
<accession>A0A1I6IEH8</accession>
<dbReference type="Gene3D" id="3.30.420.40">
    <property type="match status" value="2"/>
</dbReference>
<feature type="binding site" evidence="8">
    <location>
        <begin position="322"/>
        <end position="326"/>
    </location>
    <ligand>
        <name>ATP</name>
        <dbReference type="ChEBI" id="CHEBI:30616"/>
    </ligand>
</feature>
<dbReference type="GO" id="GO:0005524">
    <property type="term" value="F:ATP binding"/>
    <property type="evidence" value="ECO:0007669"/>
    <property type="project" value="UniProtKB-KW"/>
</dbReference>
<evidence type="ECO:0000256" key="4">
    <source>
        <dbReference type="ARBA" id="ARBA00022741"/>
    </source>
</evidence>
<dbReference type="InterPro" id="IPR004372">
    <property type="entry name" value="Ac/propionate_kinase"/>
</dbReference>
<feature type="site" description="Transition state stabilizer" evidence="8">
    <location>
        <position position="175"/>
    </location>
</feature>
<dbReference type="NCBIfam" id="TIGR00016">
    <property type="entry name" value="ackA"/>
    <property type="match status" value="1"/>
</dbReference>
<feature type="site" description="Transition state stabilizer" evidence="8">
    <location>
        <position position="235"/>
    </location>
</feature>
<evidence type="ECO:0000256" key="6">
    <source>
        <dbReference type="ARBA" id="ARBA00022840"/>
    </source>
</evidence>
<proteinExistence type="inferred from homology"/>
<comment type="subunit">
    <text evidence="8">Homodimer.</text>
</comment>
<dbReference type="GO" id="GO:0000287">
    <property type="term" value="F:magnesium ion binding"/>
    <property type="evidence" value="ECO:0007669"/>
    <property type="project" value="UniProtKB-UniRule"/>
</dbReference>
<keyword evidence="7 8" id="KW-0460">Magnesium</keyword>
<feature type="binding site" evidence="8">
    <location>
        <position position="9"/>
    </location>
    <ligand>
        <name>Mg(2+)</name>
        <dbReference type="ChEBI" id="CHEBI:18420"/>
    </ligand>
</feature>
<dbReference type="PANTHER" id="PTHR21060:SF21">
    <property type="entry name" value="ACETATE KINASE"/>
    <property type="match status" value="1"/>
</dbReference>
<dbReference type="InterPro" id="IPR000890">
    <property type="entry name" value="Aliphatic_acid_kin_short-chain"/>
</dbReference>
<keyword evidence="2 8" id="KW-0808">Transferase</keyword>
<dbReference type="PRINTS" id="PR00471">
    <property type="entry name" value="ACETATEKNASE"/>
</dbReference>
<comment type="similarity">
    <text evidence="8 9">Belongs to the acetokinase family.</text>
</comment>
<comment type="subcellular location">
    <subcellularLocation>
        <location evidence="8">Cytoplasm</location>
    </subcellularLocation>
</comment>
<gene>
    <name evidence="8" type="primary">ackA</name>
    <name evidence="10" type="ORF">SAMN04488002_3746</name>
</gene>
<sequence length="386" mass="40954">MTDVQLVMNAGSSSLKFAAYTAKGDKPVLKGKVAGIGRAPEFSATGAQPDALGELTPDTPHDEVVQRVLGWLTAHPEFGDIKAVGHRVVHGGRDFSKPVLVTDDILDQLTVLEPLAPSHQPHNLAAIRAVRGWKAELPQVACFDTGFHASQPKLNSMFGLPRSLTDQGVIRYGFHGLSYEYIARILPRHLGQAADGRVVVAHLGNGASMCAMEGRRSVATTMGFSALDGLVMGRRCGSLDPGVLLYLQQGLGMTIGQIETLLYKESGLLGVSGVSNAMQVLQDSTAPEAAEAIELFCLRAAQELARMLPCIGGLDALVFTAGIGENSDRVRAGICAHLEWLGLALSFDANAASDTIIHAADSKVQVWVLPTDEEAVIVGHMHDLVA</sequence>
<keyword evidence="5 8" id="KW-0418">Kinase</keyword>
<dbReference type="Proteomes" id="UP000199658">
    <property type="component" value="Unassembled WGS sequence"/>
</dbReference>
<dbReference type="GO" id="GO:0005829">
    <property type="term" value="C:cytosol"/>
    <property type="evidence" value="ECO:0007669"/>
    <property type="project" value="TreeGrafter"/>
</dbReference>